<dbReference type="InterPro" id="IPR027383">
    <property type="entry name" value="Znf_put"/>
</dbReference>
<evidence type="ECO:0000313" key="4">
    <source>
        <dbReference type="Proteomes" id="UP000324974"/>
    </source>
</evidence>
<feature type="transmembrane region" description="Helical" evidence="1">
    <location>
        <begin position="85"/>
        <end position="106"/>
    </location>
</feature>
<evidence type="ECO:0000259" key="2">
    <source>
        <dbReference type="Pfam" id="PF13490"/>
    </source>
</evidence>
<evidence type="ECO:0000256" key="1">
    <source>
        <dbReference type="SAM" id="Phobius"/>
    </source>
</evidence>
<proteinExistence type="predicted"/>
<evidence type="ECO:0000313" key="3">
    <source>
        <dbReference type="EMBL" id="QEL20803.1"/>
    </source>
</evidence>
<dbReference type="Pfam" id="PF13490">
    <property type="entry name" value="zf-HC2"/>
    <property type="match status" value="1"/>
</dbReference>
<reference evidence="4" key="1">
    <citation type="submission" date="2019-08" db="EMBL/GenBank/DDBJ databases">
        <title>Limnoglobus roseus gen. nov., sp. nov., a novel freshwater planctomycete with a giant genome from the family Gemmataceae.</title>
        <authorList>
            <person name="Kulichevskaya I.S."/>
            <person name="Naumoff D.G."/>
            <person name="Miroshnikov K."/>
            <person name="Ivanova A."/>
            <person name="Philippov D.A."/>
            <person name="Hakobyan A."/>
            <person name="Rijpstra I.C."/>
            <person name="Sinninghe Damste J.S."/>
            <person name="Liesack W."/>
            <person name="Dedysh S.N."/>
        </authorList>
    </citation>
    <scope>NUCLEOTIDE SEQUENCE [LARGE SCALE GENOMIC DNA]</scope>
    <source>
        <strain evidence="4">PX52</strain>
    </source>
</reference>
<dbReference type="OrthoDB" id="263761at2"/>
<feature type="domain" description="Putative zinc-finger" evidence="2">
    <location>
        <begin position="3"/>
        <end position="36"/>
    </location>
</feature>
<name>A0A5C1ART6_9BACT</name>
<keyword evidence="1" id="KW-0472">Membrane</keyword>
<protein>
    <submittedName>
        <fullName evidence="3">Anti-sigma factor</fullName>
    </submittedName>
</protein>
<dbReference type="RefSeq" id="WP_149115058.1">
    <property type="nucleotide sequence ID" value="NZ_CP042425.1"/>
</dbReference>
<keyword evidence="4" id="KW-1185">Reference proteome</keyword>
<dbReference type="InterPro" id="IPR041916">
    <property type="entry name" value="Anti_sigma_zinc_sf"/>
</dbReference>
<keyword evidence="1" id="KW-1133">Transmembrane helix</keyword>
<dbReference type="EMBL" id="CP042425">
    <property type="protein sequence ID" value="QEL20803.1"/>
    <property type="molecule type" value="Genomic_DNA"/>
</dbReference>
<accession>A0A5C1ART6</accession>
<keyword evidence="1" id="KW-0812">Transmembrane</keyword>
<organism evidence="3 4">
    <name type="scientific">Limnoglobus roseus</name>
    <dbReference type="NCBI Taxonomy" id="2598579"/>
    <lineage>
        <taxon>Bacteria</taxon>
        <taxon>Pseudomonadati</taxon>
        <taxon>Planctomycetota</taxon>
        <taxon>Planctomycetia</taxon>
        <taxon>Gemmatales</taxon>
        <taxon>Gemmataceae</taxon>
        <taxon>Limnoglobus</taxon>
    </lineage>
</organism>
<dbReference type="KEGG" id="lrs:PX52LOC_07922"/>
<dbReference type="Proteomes" id="UP000324974">
    <property type="component" value="Chromosome"/>
</dbReference>
<sequence>MNCRDVYQFLHPYADGELDLVRQLEVEGHLSECSECTDQVENLRALKTALALPSLYHRAPAGLREKLQLPIQPSTRSPRRTYARLAAVAASVLVLLGAVAMVASLASGTTADDRLAERVVAGHVRSLQVDHLTDVVSSDKHTVKPWFRGQLDFSPDVPDLASQGYPLTGGRLDYLDDRPVAALVYHRRQHAINLYTWPATDAPDRPVRGLSRNGFHVRQWQRAGMTYWAVSDLNDQELDEFVRLFRG</sequence>
<dbReference type="Gene3D" id="1.10.10.1320">
    <property type="entry name" value="Anti-sigma factor, zinc-finger domain"/>
    <property type="match status" value="1"/>
</dbReference>
<gene>
    <name evidence="3" type="ORF">PX52LOC_07922</name>
</gene>
<dbReference type="AlphaFoldDB" id="A0A5C1ART6"/>